<dbReference type="Proteomes" id="UP000646749">
    <property type="component" value="Unassembled WGS sequence"/>
</dbReference>
<keyword evidence="3" id="KW-1185">Reference proteome</keyword>
<reference evidence="2 3" key="1">
    <citation type="submission" date="2021-01" db="EMBL/GenBank/DDBJ databases">
        <title>Whole genome shotgun sequence of Plantactinospora endophytica NBRC 110450.</title>
        <authorList>
            <person name="Komaki H."/>
            <person name="Tamura T."/>
        </authorList>
    </citation>
    <scope>NUCLEOTIDE SEQUENCE [LARGE SCALE GENOMIC DNA]</scope>
    <source>
        <strain evidence="2 3">NBRC 110450</strain>
    </source>
</reference>
<feature type="region of interest" description="Disordered" evidence="1">
    <location>
        <begin position="28"/>
        <end position="53"/>
    </location>
</feature>
<evidence type="ECO:0008006" key="4">
    <source>
        <dbReference type="Google" id="ProtNLM"/>
    </source>
</evidence>
<accession>A0ABQ4E9I5</accession>
<dbReference type="RefSeq" id="WP_203869774.1">
    <property type="nucleotide sequence ID" value="NZ_BONW01000037.1"/>
</dbReference>
<evidence type="ECO:0000313" key="3">
    <source>
        <dbReference type="Proteomes" id="UP000646749"/>
    </source>
</evidence>
<evidence type="ECO:0000313" key="2">
    <source>
        <dbReference type="EMBL" id="GIG91388.1"/>
    </source>
</evidence>
<organism evidence="2 3">
    <name type="scientific">Plantactinospora endophytica</name>
    <dbReference type="NCBI Taxonomy" id="673535"/>
    <lineage>
        <taxon>Bacteria</taxon>
        <taxon>Bacillati</taxon>
        <taxon>Actinomycetota</taxon>
        <taxon>Actinomycetes</taxon>
        <taxon>Micromonosporales</taxon>
        <taxon>Micromonosporaceae</taxon>
        <taxon>Plantactinospora</taxon>
    </lineage>
</organism>
<dbReference type="PROSITE" id="PS51257">
    <property type="entry name" value="PROKAR_LIPOPROTEIN"/>
    <property type="match status" value="1"/>
</dbReference>
<comment type="caution">
    <text evidence="2">The sequence shown here is derived from an EMBL/GenBank/DDBJ whole genome shotgun (WGS) entry which is preliminary data.</text>
</comment>
<sequence>MSSWRRSGSLLVAAVLLVGAGGCGLGPGSGGGSADGEAASEAGRTYGYGPTRDRSVRYQPDVVLVEGGPDAVRSASADGTTWVLDADAPGADELEPGRIMYATSRAVGRVEQVRRTGDDLAVTLSPVTLTEVFRDAHFRSDRTIDDAALAYQEVPRLPGAVSVPSGTRSPEDAVTPIGLTAGAARSRPTAVPGGAAASPDGTTVLALDPIRLAPAGAGRLPPARERNFAVTVGDWEAQPYRTPGKLGLKIGYAANENLKVYIDFAMNVDNLRIRTDVPISNGRIGGAATFAVDGIRSISVDVAAGAANGADDNKKVRVEVPVEINIPIPGEALVYSNTWKFIVTTGLSGRNTTVKAAGEWAVNGTLGMIDGSLQKPTLSVVRSIMDSITGISVGPSGLAFAVETKIQFGIGIPAAFAGPYAKLVVDLGVTNGSALGAPLARCVSASLNAKVGGGFGVTASSVAIAELQKLLPTKLKFELESEKLWPIHRAAQTLPNVPLCVG</sequence>
<protein>
    <recommendedName>
        <fullName evidence="4">Lipoprotein</fullName>
    </recommendedName>
</protein>
<name>A0ABQ4E9I5_9ACTN</name>
<evidence type="ECO:0000256" key="1">
    <source>
        <dbReference type="SAM" id="MobiDB-lite"/>
    </source>
</evidence>
<dbReference type="EMBL" id="BONW01000037">
    <property type="protein sequence ID" value="GIG91388.1"/>
    <property type="molecule type" value="Genomic_DNA"/>
</dbReference>
<proteinExistence type="predicted"/>
<gene>
    <name evidence="2" type="ORF">Pen02_63240</name>
</gene>